<evidence type="ECO:0000313" key="1">
    <source>
        <dbReference type="EMBL" id="QJA92943.1"/>
    </source>
</evidence>
<dbReference type="EMBL" id="MT143109">
    <property type="protein sequence ID" value="QJA92943.1"/>
    <property type="molecule type" value="Genomic_DNA"/>
</dbReference>
<protein>
    <submittedName>
        <fullName evidence="1">Uncharacterized protein</fullName>
    </submittedName>
</protein>
<reference evidence="1" key="1">
    <citation type="submission" date="2020-03" db="EMBL/GenBank/DDBJ databases">
        <title>The deep terrestrial virosphere.</title>
        <authorList>
            <person name="Holmfeldt K."/>
            <person name="Nilsson E."/>
            <person name="Simone D."/>
            <person name="Lopez-Fernandez M."/>
            <person name="Wu X."/>
            <person name="de Brujin I."/>
            <person name="Lundin D."/>
            <person name="Andersson A."/>
            <person name="Bertilsson S."/>
            <person name="Dopson M."/>
        </authorList>
    </citation>
    <scope>NUCLEOTIDE SEQUENCE</scope>
    <source>
        <strain evidence="1">MM415B04403</strain>
    </source>
</reference>
<dbReference type="AlphaFoldDB" id="A0A6M3LET0"/>
<organism evidence="1">
    <name type="scientific">viral metagenome</name>
    <dbReference type="NCBI Taxonomy" id="1070528"/>
    <lineage>
        <taxon>unclassified sequences</taxon>
        <taxon>metagenomes</taxon>
        <taxon>organismal metagenomes</taxon>
    </lineage>
</organism>
<gene>
    <name evidence="1" type="ORF">MM415B04403_0005</name>
</gene>
<name>A0A6M3LET0_9ZZZZ</name>
<proteinExistence type="predicted"/>
<sequence>MDWPESVPYFTEDDVHNIDGEYEIIENGQLKRCAMGWLKHLFLDFDEFGPLDMKILKEASSIFRSAAQIPKGEMIEEWNDKQTRKRIADVLNKTMKELEYEVEK</sequence>
<accession>A0A6M3LET0</accession>